<evidence type="ECO:0000313" key="2">
    <source>
        <dbReference type="Proteomes" id="UP000245626"/>
    </source>
</evidence>
<dbReference type="Proteomes" id="UP000245626">
    <property type="component" value="Unassembled WGS sequence"/>
</dbReference>
<reference evidence="1 2" key="1">
    <citation type="journal article" date="2018" name="Mol. Biol. Evol.">
        <title>Broad Genomic Sampling Reveals a Smut Pathogenic Ancestry of the Fungal Clade Ustilaginomycotina.</title>
        <authorList>
            <person name="Kijpornyongpan T."/>
            <person name="Mondo S.J."/>
            <person name="Barry K."/>
            <person name="Sandor L."/>
            <person name="Lee J."/>
            <person name="Lipzen A."/>
            <person name="Pangilinan J."/>
            <person name="LaButti K."/>
            <person name="Hainaut M."/>
            <person name="Henrissat B."/>
            <person name="Grigoriev I.V."/>
            <person name="Spatafora J.W."/>
            <person name="Aime M.C."/>
        </authorList>
    </citation>
    <scope>NUCLEOTIDE SEQUENCE [LARGE SCALE GENOMIC DNA]</scope>
    <source>
        <strain evidence="1 2">SA 807</strain>
    </source>
</reference>
<proteinExistence type="predicted"/>
<gene>
    <name evidence="1" type="ORF">IE53DRAFT_363677</name>
</gene>
<name>A0ACD0NSC9_9BASI</name>
<protein>
    <submittedName>
        <fullName evidence="1">Uncharacterized protein</fullName>
    </submittedName>
</protein>
<sequence>MRFDAVNDELNPFHDRQYRQISPDFEVLPSVERAERVLRKIDLQLCFIRALIQRNQDEQNQDEVEDVCTENMGWIMSYLILRSSPLAYKVKDINKPKLQKAFIMCLTHKVTNKEMRSAMEALEKVDEIIHIPENRGELLLRKVASEALRMGLKTSSDGKGQNMILYSQVRFYIFWSFRKLGYETPESLLASDSELNPLRGAYLQVKQRLKNVMAEMEAEKRKAALKKSKVEPHPKIERGKEKVEVVLVKKAGVEPKVEKKKDGKGKMGVEPKVNKKKDGKISTGVGTRKRNVASCKKKVSTSVKRLKGNARIEGKHPARPSAPLEKKGVKDLLVKGARRAFSFAIDMRNTSTTSPDEEEEKDGRGTRR</sequence>
<keyword evidence="2" id="KW-1185">Reference proteome</keyword>
<dbReference type="EMBL" id="KZ820151">
    <property type="protein sequence ID" value="PWN48721.1"/>
    <property type="molecule type" value="Genomic_DNA"/>
</dbReference>
<organism evidence="1 2">
    <name type="scientific">Violaceomyces palustris</name>
    <dbReference type="NCBI Taxonomy" id="1673888"/>
    <lineage>
        <taxon>Eukaryota</taxon>
        <taxon>Fungi</taxon>
        <taxon>Dikarya</taxon>
        <taxon>Basidiomycota</taxon>
        <taxon>Ustilaginomycotina</taxon>
        <taxon>Ustilaginomycetes</taxon>
        <taxon>Violaceomycetales</taxon>
        <taxon>Violaceomycetaceae</taxon>
        <taxon>Violaceomyces</taxon>
    </lineage>
</organism>
<accession>A0ACD0NSC9</accession>
<evidence type="ECO:0000313" key="1">
    <source>
        <dbReference type="EMBL" id="PWN48721.1"/>
    </source>
</evidence>